<proteinExistence type="predicted"/>
<evidence type="ECO:0000313" key="3">
    <source>
        <dbReference type="Proteomes" id="UP000051249"/>
    </source>
</evidence>
<accession>A0A0R2NMI0</accession>
<keyword evidence="1" id="KW-1133">Transmembrane helix</keyword>
<feature type="transmembrane region" description="Helical" evidence="1">
    <location>
        <begin position="21"/>
        <end position="38"/>
    </location>
</feature>
<name>A0A0R2NMI0_9LACO</name>
<feature type="transmembrane region" description="Helical" evidence="1">
    <location>
        <begin position="85"/>
        <end position="104"/>
    </location>
</feature>
<dbReference type="RefSeq" id="WP_057799276.1">
    <property type="nucleotide sequence ID" value="NZ_BJZZ01000013.1"/>
</dbReference>
<feature type="transmembrane region" description="Helical" evidence="1">
    <location>
        <begin position="124"/>
        <end position="141"/>
    </location>
</feature>
<protein>
    <submittedName>
        <fullName evidence="2">Uncharacterized protein</fullName>
    </submittedName>
</protein>
<dbReference type="PATRIC" id="fig|480391.4.peg.362"/>
<dbReference type="Proteomes" id="UP000051249">
    <property type="component" value="Unassembled WGS sequence"/>
</dbReference>
<reference evidence="2 3" key="1">
    <citation type="journal article" date="2015" name="Genome Announc.">
        <title>Expanding the biotechnology potential of lactobacilli through comparative genomics of 213 strains and associated genera.</title>
        <authorList>
            <person name="Sun Z."/>
            <person name="Harris H.M."/>
            <person name="McCann A."/>
            <person name="Guo C."/>
            <person name="Argimon S."/>
            <person name="Zhang W."/>
            <person name="Yang X."/>
            <person name="Jeffery I.B."/>
            <person name="Cooney J.C."/>
            <person name="Kagawa T.F."/>
            <person name="Liu W."/>
            <person name="Song Y."/>
            <person name="Salvetti E."/>
            <person name="Wrobel A."/>
            <person name="Rasinkangas P."/>
            <person name="Parkhill J."/>
            <person name="Rea M.C."/>
            <person name="O'Sullivan O."/>
            <person name="Ritari J."/>
            <person name="Douillard F.P."/>
            <person name="Paul Ross R."/>
            <person name="Yang R."/>
            <person name="Briner A.E."/>
            <person name="Felis G.E."/>
            <person name="de Vos W.M."/>
            <person name="Barrangou R."/>
            <person name="Klaenhammer T.R."/>
            <person name="Caufield P.W."/>
            <person name="Cui Y."/>
            <person name="Zhang H."/>
            <person name="O'Toole P.W."/>
        </authorList>
    </citation>
    <scope>NUCLEOTIDE SEQUENCE [LARGE SCALE GENOMIC DNA]</scope>
    <source>
        <strain evidence="2 3">DSM 23026</strain>
    </source>
</reference>
<evidence type="ECO:0000256" key="1">
    <source>
        <dbReference type="SAM" id="Phobius"/>
    </source>
</evidence>
<keyword evidence="1" id="KW-0472">Membrane</keyword>
<keyword evidence="3" id="KW-1185">Reference proteome</keyword>
<comment type="caution">
    <text evidence="2">The sequence shown here is derived from an EMBL/GenBank/DDBJ whole genome shotgun (WGS) entry which is preliminary data.</text>
</comment>
<feature type="transmembrane region" description="Helical" evidence="1">
    <location>
        <begin position="44"/>
        <end position="64"/>
    </location>
</feature>
<gene>
    <name evidence="2" type="ORF">IV88_GL000358</name>
</gene>
<organism evidence="2 3">
    <name type="scientific">Pediococcus argentinicus</name>
    <dbReference type="NCBI Taxonomy" id="480391"/>
    <lineage>
        <taxon>Bacteria</taxon>
        <taxon>Bacillati</taxon>
        <taxon>Bacillota</taxon>
        <taxon>Bacilli</taxon>
        <taxon>Lactobacillales</taxon>
        <taxon>Lactobacillaceae</taxon>
        <taxon>Pediococcus</taxon>
    </lineage>
</organism>
<keyword evidence="1" id="KW-0812">Transmembrane</keyword>
<sequence>MKKIYELVGLNQIKSSTKQNIFKVYIVVIAVLLLISLITDLVSMQLHIQTIILFFIGIIPINLLMFKYALPHTKRSKELSKHKSYLLFQCIMLALGFFATMLLVEEIILPAFLKESIHFTFSRITIYLALSIMFGILNIQVKKN</sequence>
<dbReference type="AlphaFoldDB" id="A0A0R2NMI0"/>
<evidence type="ECO:0000313" key="2">
    <source>
        <dbReference type="EMBL" id="KRO25229.1"/>
    </source>
</evidence>
<dbReference type="EMBL" id="JQCQ01000014">
    <property type="protein sequence ID" value="KRO25229.1"/>
    <property type="molecule type" value="Genomic_DNA"/>
</dbReference>